<dbReference type="InterPro" id="IPR019127">
    <property type="entry name" value="Exosortase"/>
</dbReference>
<accession>A0A3M9MAH3</accession>
<dbReference type="OrthoDB" id="783041at2"/>
<keyword evidence="6 8" id="KW-1133">Transmembrane helix</keyword>
<organism evidence="9 10">
    <name type="scientific">Rufibacter latericius</name>
    <dbReference type="NCBI Taxonomy" id="2487040"/>
    <lineage>
        <taxon>Bacteria</taxon>
        <taxon>Pseudomonadati</taxon>
        <taxon>Bacteroidota</taxon>
        <taxon>Cytophagia</taxon>
        <taxon>Cytophagales</taxon>
        <taxon>Hymenobacteraceae</taxon>
        <taxon>Rufibacter</taxon>
    </lineage>
</organism>
<keyword evidence="7 8" id="KW-0472">Membrane</keyword>
<feature type="transmembrane region" description="Helical" evidence="8">
    <location>
        <begin position="305"/>
        <end position="327"/>
    </location>
</feature>
<dbReference type="Pfam" id="PF09721">
    <property type="entry name" value="Exosortase_EpsH"/>
    <property type="match status" value="1"/>
</dbReference>
<dbReference type="InterPro" id="IPR031006">
    <property type="entry name" value="Exosort_XrtN"/>
</dbReference>
<evidence type="ECO:0000256" key="7">
    <source>
        <dbReference type="ARBA" id="ARBA00023136"/>
    </source>
</evidence>
<dbReference type="NCBIfam" id="TIGR04178">
    <property type="entry name" value="exo_archaeo"/>
    <property type="match status" value="1"/>
</dbReference>
<evidence type="ECO:0000256" key="1">
    <source>
        <dbReference type="ARBA" id="ARBA00004651"/>
    </source>
</evidence>
<feature type="transmembrane region" description="Helical" evidence="8">
    <location>
        <begin position="129"/>
        <end position="148"/>
    </location>
</feature>
<evidence type="ECO:0000256" key="5">
    <source>
        <dbReference type="ARBA" id="ARBA00022801"/>
    </source>
</evidence>
<dbReference type="Proteomes" id="UP000272117">
    <property type="component" value="Unassembled WGS sequence"/>
</dbReference>
<comment type="caution">
    <text evidence="9">The sequence shown here is derived from an EMBL/GenBank/DDBJ whole genome shotgun (WGS) entry which is preliminary data.</text>
</comment>
<feature type="transmembrane region" description="Helical" evidence="8">
    <location>
        <begin position="90"/>
        <end position="123"/>
    </location>
</feature>
<protein>
    <submittedName>
        <fullName evidence="9">Exosortase N</fullName>
        <ecNumber evidence="9">3.4.22.-</ecNumber>
    </submittedName>
</protein>
<dbReference type="EMBL" id="RJJD01000021">
    <property type="protein sequence ID" value="RNI22569.1"/>
    <property type="molecule type" value="Genomic_DNA"/>
</dbReference>
<feature type="transmembrane region" description="Helical" evidence="8">
    <location>
        <begin position="43"/>
        <end position="62"/>
    </location>
</feature>
<evidence type="ECO:0000256" key="2">
    <source>
        <dbReference type="ARBA" id="ARBA00022475"/>
    </source>
</evidence>
<keyword evidence="10" id="KW-1185">Reference proteome</keyword>
<evidence type="ECO:0000256" key="6">
    <source>
        <dbReference type="ARBA" id="ARBA00022989"/>
    </source>
</evidence>
<feature type="transmembrane region" description="Helical" evidence="8">
    <location>
        <begin position="12"/>
        <end position="31"/>
    </location>
</feature>
<comment type="subcellular location">
    <subcellularLocation>
        <location evidence="1">Cell membrane</location>
        <topology evidence="1">Multi-pass membrane protein</topology>
    </subcellularLocation>
</comment>
<evidence type="ECO:0000256" key="8">
    <source>
        <dbReference type="SAM" id="Phobius"/>
    </source>
</evidence>
<reference evidence="9 10" key="1">
    <citation type="submission" date="2018-11" db="EMBL/GenBank/DDBJ databases">
        <title>Rufibacter latericius sp. nov., isolated from water in Baiyang Lake.</title>
        <authorList>
            <person name="Yang Y."/>
        </authorList>
    </citation>
    <scope>NUCLEOTIDE SEQUENCE [LARGE SCALE GENOMIC DNA]</scope>
    <source>
        <strain evidence="9 10">R-22-1c-1</strain>
    </source>
</reference>
<evidence type="ECO:0000256" key="3">
    <source>
        <dbReference type="ARBA" id="ARBA00022670"/>
    </source>
</evidence>
<dbReference type="EC" id="3.4.22.-" evidence="9"/>
<evidence type="ECO:0000313" key="9">
    <source>
        <dbReference type="EMBL" id="RNI22569.1"/>
    </source>
</evidence>
<name>A0A3M9MAH3_9BACT</name>
<keyword evidence="3" id="KW-0645">Protease</keyword>
<proteinExistence type="predicted"/>
<feature type="transmembrane region" description="Helical" evidence="8">
    <location>
        <begin position="264"/>
        <end position="285"/>
    </location>
</feature>
<gene>
    <name evidence="9" type="primary">xrtN</name>
    <name evidence="9" type="ORF">EFB08_20950</name>
</gene>
<dbReference type="GO" id="GO:0008233">
    <property type="term" value="F:peptidase activity"/>
    <property type="evidence" value="ECO:0007669"/>
    <property type="project" value="UniProtKB-KW"/>
</dbReference>
<dbReference type="AlphaFoldDB" id="A0A3M9MAH3"/>
<evidence type="ECO:0000256" key="4">
    <source>
        <dbReference type="ARBA" id="ARBA00022692"/>
    </source>
</evidence>
<keyword evidence="5 9" id="KW-0378">Hydrolase</keyword>
<sequence>MGTHLPGDSGCVLFGFETSFVIMSAAASFPFGGSFRKTALKPALALGIGYVLVAGFFLRQYLLWDPQWILGLALLPFITLPSAKRKPSFLVMIGMICLLTLAAYFKITTIYFFGLLLAFWFFLQSALGRSGGYALLMLAVASPIFRYVSEILSFPLRLQLTKAAAGLLGLGYTSAEAVGNLILLDGEEFSVDPACAGLHMLSFSFMIGIFLLAHLHRTQQKPWKLWMLAALLTGMLFLNLVSNLLRILVLVLLRIGPEDFMHDAVGLVCLVLYALVPFFFLARYIHSRIRLKADFTKEALNQKSLSKGTLTLHLMVLVCLTGVGYLVQTDRKAPQLATELTLPGFEKTVLLDGVTKLTNVQALVYMKPVRAFYSTEHHPMICWEGSGYRFKNVAETEIEGKVIFTGILEKGKDQLHTAWWMDNGQHQTISQTDWRWRMAQGEPAFHLVNVTSSTEAILLSQVKTLLNTSTKQVSLGR</sequence>
<dbReference type="InterPro" id="IPR026392">
    <property type="entry name" value="Exo/Archaeosortase_dom"/>
</dbReference>
<feature type="transmembrane region" description="Helical" evidence="8">
    <location>
        <begin position="225"/>
        <end position="252"/>
    </location>
</feature>
<evidence type="ECO:0000313" key="10">
    <source>
        <dbReference type="Proteomes" id="UP000272117"/>
    </source>
</evidence>
<dbReference type="GO" id="GO:0005886">
    <property type="term" value="C:plasma membrane"/>
    <property type="evidence" value="ECO:0007669"/>
    <property type="project" value="UniProtKB-SubCell"/>
</dbReference>
<keyword evidence="2" id="KW-1003">Cell membrane</keyword>
<keyword evidence="4 8" id="KW-0812">Transmembrane</keyword>
<feature type="transmembrane region" description="Helical" evidence="8">
    <location>
        <begin position="196"/>
        <end position="213"/>
    </location>
</feature>
<dbReference type="GO" id="GO:0006508">
    <property type="term" value="P:proteolysis"/>
    <property type="evidence" value="ECO:0007669"/>
    <property type="project" value="UniProtKB-KW"/>
</dbReference>
<dbReference type="NCBIfam" id="TIGR04476">
    <property type="entry name" value="exosort_XrtN"/>
    <property type="match status" value="1"/>
</dbReference>